<dbReference type="NCBIfam" id="TIGR00042">
    <property type="entry name" value="RdgB/HAM1 family non-canonical purine NTP pyrophosphatase"/>
    <property type="match status" value="1"/>
</dbReference>
<dbReference type="GO" id="GO:0017111">
    <property type="term" value="F:ribonucleoside triphosphate phosphatase activity"/>
    <property type="evidence" value="ECO:0007669"/>
    <property type="project" value="InterPro"/>
</dbReference>
<evidence type="ECO:0000256" key="4">
    <source>
        <dbReference type="ARBA" id="ARBA00022741"/>
    </source>
</evidence>
<evidence type="ECO:0000256" key="10">
    <source>
        <dbReference type="HAMAP-Rule" id="MF_01405"/>
    </source>
</evidence>
<dbReference type="FunFam" id="3.90.950.10:FF:000001">
    <property type="entry name" value="dITP/XTP pyrophosphatase"/>
    <property type="match status" value="1"/>
</dbReference>
<comment type="cofactor">
    <cofactor evidence="10">
        <name>Mg(2+)</name>
        <dbReference type="ChEBI" id="CHEBI:18420"/>
    </cofactor>
    <text evidence="10">Binds 1 Mg(2+) ion per subunit.</text>
</comment>
<dbReference type="GO" id="GO:0009146">
    <property type="term" value="P:purine nucleoside triphosphate catabolic process"/>
    <property type="evidence" value="ECO:0007669"/>
    <property type="project" value="UniProtKB-UniRule"/>
</dbReference>
<evidence type="ECO:0000313" key="12">
    <source>
        <dbReference type="EMBL" id="SDJ64542.1"/>
    </source>
</evidence>
<comment type="catalytic activity">
    <reaction evidence="10">
        <text>ITP + H2O = IMP + diphosphate + H(+)</text>
        <dbReference type="Rhea" id="RHEA:29399"/>
        <dbReference type="ChEBI" id="CHEBI:15377"/>
        <dbReference type="ChEBI" id="CHEBI:15378"/>
        <dbReference type="ChEBI" id="CHEBI:33019"/>
        <dbReference type="ChEBI" id="CHEBI:58053"/>
        <dbReference type="ChEBI" id="CHEBI:61402"/>
        <dbReference type="EC" id="3.6.1.66"/>
    </reaction>
</comment>
<evidence type="ECO:0000256" key="8">
    <source>
        <dbReference type="ARBA" id="ARBA00051875"/>
    </source>
</evidence>
<comment type="similarity">
    <text evidence="1 10 11">Belongs to the HAM1 NTPase family.</text>
</comment>
<dbReference type="Proteomes" id="UP000199225">
    <property type="component" value="Unassembled WGS sequence"/>
</dbReference>
<feature type="active site" description="Proton acceptor" evidence="10">
    <location>
        <position position="70"/>
    </location>
</feature>
<feature type="binding site" evidence="10">
    <location>
        <begin position="8"/>
        <end position="13"/>
    </location>
    <ligand>
        <name>substrate</name>
    </ligand>
</feature>
<dbReference type="OrthoDB" id="9807456at2"/>
<evidence type="ECO:0000256" key="1">
    <source>
        <dbReference type="ARBA" id="ARBA00008023"/>
    </source>
</evidence>
<dbReference type="GO" id="GO:0036222">
    <property type="term" value="F:XTP diphosphatase activity"/>
    <property type="evidence" value="ECO:0007669"/>
    <property type="project" value="UniProtKB-UniRule"/>
</dbReference>
<dbReference type="CDD" id="cd00515">
    <property type="entry name" value="HAM1"/>
    <property type="match status" value="1"/>
</dbReference>
<dbReference type="HAMAP" id="MF_01405">
    <property type="entry name" value="Non_canon_purine_NTPase"/>
    <property type="match status" value="1"/>
</dbReference>
<dbReference type="Pfam" id="PF01725">
    <property type="entry name" value="Ham1p_like"/>
    <property type="match status" value="1"/>
</dbReference>
<keyword evidence="4 10" id="KW-0547">Nucleotide-binding</keyword>
<gene>
    <name evidence="12" type="ORF">SAMN04490247_2653</name>
</gene>
<evidence type="ECO:0000256" key="6">
    <source>
        <dbReference type="ARBA" id="ARBA00022842"/>
    </source>
</evidence>
<dbReference type="EC" id="3.6.1.66" evidence="10"/>
<comment type="function">
    <text evidence="10">Pyrophosphatase that catalyzes the hydrolysis of nucleoside triphosphates to their monophosphate derivatives, with a high preference for the non-canonical purine nucleotides XTP (xanthosine triphosphate), dITP (deoxyinosine triphosphate) and ITP. Seems to function as a house-cleaning enzyme that removes non-canonical purine nucleotides from the nucleotide pool, thus preventing their incorporation into DNA/RNA and avoiding chromosomal lesions.</text>
</comment>
<name>A0A1G8VEM1_9BACI</name>
<feature type="binding site" evidence="10">
    <location>
        <position position="70"/>
    </location>
    <ligand>
        <name>Mg(2+)</name>
        <dbReference type="ChEBI" id="CHEBI:18420"/>
    </ligand>
</feature>
<evidence type="ECO:0000256" key="5">
    <source>
        <dbReference type="ARBA" id="ARBA00022801"/>
    </source>
</evidence>
<dbReference type="GO" id="GO:0009117">
    <property type="term" value="P:nucleotide metabolic process"/>
    <property type="evidence" value="ECO:0007669"/>
    <property type="project" value="UniProtKB-KW"/>
</dbReference>
<dbReference type="AlphaFoldDB" id="A0A1G8VEM1"/>
<dbReference type="SUPFAM" id="SSF52972">
    <property type="entry name" value="ITPase-like"/>
    <property type="match status" value="1"/>
</dbReference>
<feature type="binding site" evidence="10">
    <location>
        <begin position="181"/>
        <end position="182"/>
    </location>
    <ligand>
        <name>substrate</name>
    </ligand>
</feature>
<dbReference type="PANTHER" id="PTHR11067:SF9">
    <property type="entry name" value="INOSINE TRIPHOSPHATE PYROPHOSPHATASE"/>
    <property type="match status" value="1"/>
</dbReference>
<dbReference type="STRING" id="86666.SAMN04490247_2653"/>
<dbReference type="GO" id="GO:0035870">
    <property type="term" value="F:dITP diphosphatase activity"/>
    <property type="evidence" value="ECO:0007669"/>
    <property type="project" value="UniProtKB-UniRule"/>
</dbReference>
<organism evidence="12 13">
    <name type="scientific">Salimicrobium halophilum</name>
    <dbReference type="NCBI Taxonomy" id="86666"/>
    <lineage>
        <taxon>Bacteria</taxon>
        <taxon>Bacillati</taxon>
        <taxon>Bacillota</taxon>
        <taxon>Bacilli</taxon>
        <taxon>Bacillales</taxon>
        <taxon>Bacillaceae</taxon>
        <taxon>Salimicrobium</taxon>
    </lineage>
</organism>
<comment type="catalytic activity">
    <reaction evidence="8 10">
        <text>dITP + H2O = dIMP + diphosphate + H(+)</text>
        <dbReference type="Rhea" id="RHEA:28342"/>
        <dbReference type="ChEBI" id="CHEBI:15377"/>
        <dbReference type="ChEBI" id="CHEBI:15378"/>
        <dbReference type="ChEBI" id="CHEBI:33019"/>
        <dbReference type="ChEBI" id="CHEBI:61194"/>
        <dbReference type="ChEBI" id="CHEBI:61382"/>
        <dbReference type="EC" id="3.6.1.66"/>
    </reaction>
</comment>
<feature type="binding site" evidence="10">
    <location>
        <position position="176"/>
    </location>
    <ligand>
        <name>substrate</name>
    </ligand>
</feature>
<evidence type="ECO:0000256" key="9">
    <source>
        <dbReference type="ARBA" id="ARBA00052017"/>
    </source>
</evidence>
<feature type="binding site" evidence="10">
    <location>
        <position position="71"/>
    </location>
    <ligand>
        <name>substrate</name>
    </ligand>
</feature>
<evidence type="ECO:0000256" key="11">
    <source>
        <dbReference type="RuleBase" id="RU003781"/>
    </source>
</evidence>
<dbReference type="InterPro" id="IPR029001">
    <property type="entry name" value="ITPase-like_fam"/>
</dbReference>
<dbReference type="EMBL" id="FNEV01000009">
    <property type="protein sequence ID" value="SDJ64542.1"/>
    <property type="molecule type" value="Genomic_DNA"/>
</dbReference>
<dbReference type="InterPro" id="IPR020922">
    <property type="entry name" value="dITP/XTP_pyrophosphatase"/>
</dbReference>
<feature type="binding site" evidence="10">
    <location>
        <position position="41"/>
    </location>
    <ligand>
        <name>Mg(2+)</name>
        <dbReference type="ChEBI" id="CHEBI:18420"/>
    </ligand>
</feature>
<feature type="binding site" evidence="10">
    <location>
        <begin position="153"/>
        <end position="156"/>
    </location>
    <ligand>
        <name>substrate</name>
    </ligand>
</feature>
<dbReference type="GO" id="GO:0036220">
    <property type="term" value="F:ITP diphosphatase activity"/>
    <property type="evidence" value="ECO:0007669"/>
    <property type="project" value="UniProtKB-UniRule"/>
</dbReference>
<dbReference type="PANTHER" id="PTHR11067">
    <property type="entry name" value="INOSINE TRIPHOSPHATE PYROPHOSPHATASE/HAM1 PROTEIN"/>
    <property type="match status" value="1"/>
</dbReference>
<evidence type="ECO:0000256" key="2">
    <source>
        <dbReference type="ARBA" id="ARBA00011738"/>
    </source>
</evidence>
<keyword evidence="5 10" id="KW-0378">Hydrolase</keyword>
<keyword evidence="7 10" id="KW-0546">Nucleotide metabolism</keyword>
<comment type="catalytic activity">
    <reaction evidence="9 10">
        <text>XTP + H2O = XMP + diphosphate + H(+)</text>
        <dbReference type="Rhea" id="RHEA:28610"/>
        <dbReference type="ChEBI" id="CHEBI:15377"/>
        <dbReference type="ChEBI" id="CHEBI:15378"/>
        <dbReference type="ChEBI" id="CHEBI:33019"/>
        <dbReference type="ChEBI" id="CHEBI:57464"/>
        <dbReference type="ChEBI" id="CHEBI:61314"/>
        <dbReference type="EC" id="3.6.1.66"/>
    </reaction>
</comment>
<keyword evidence="6 10" id="KW-0460">Magnesium</keyword>
<sequence>MKEIVIATNNKGKVKEFEQMFSALGTRVKSLQDFEEDIDVEETGETFEENALLKAETISRKWNIPVIADDSGIVVDALDGRPGVYSARYAGEEKNDKKNLEKVLNELGSTSVKDRTARFVCVIAVAIPGEESFTKRGTCEGAIALQPRGEHGFGYDPIFIPNGYKRTMAELTAEEKNSISHRRNALKKLEGWLREKGE</sequence>
<proteinExistence type="inferred from homology"/>
<dbReference type="GO" id="GO:0000166">
    <property type="term" value="F:nucleotide binding"/>
    <property type="evidence" value="ECO:0007669"/>
    <property type="project" value="UniProtKB-KW"/>
</dbReference>
<keyword evidence="13" id="KW-1185">Reference proteome</keyword>
<dbReference type="NCBIfam" id="NF011397">
    <property type="entry name" value="PRK14822.1"/>
    <property type="match status" value="1"/>
</dbReference>
<reference evidence="13" key="1">
    <citation type="submission" date="2016-10" db="EMBL/GenBank/DDBJ databases">
        <authorList>
            <person name="Varghese N."/>
            <person name="Submissions S."/>
        </authorList>
    </citation>
    <scope>NUCLEOTIDE SEQUENCE [LARGE SCALE GENOMIC DNA]</scope>
    <source>
        <strain evidence="13">DSM 4771</strain>
    </source>
</reference>
<dbReference type="GO" id="GO:0046872">
    <property type="term" value="F:metal ion binding"/>
    <property type="evidence" value="ECO:0007669"/>
    <property type="project" value="UniProtKB-KW"/>
</dbReference>
<dbReference type="InterPro" id="IPR002637">
    <property type="entry name" value="RdgB/HAM1"/>
</dbReference>
<dbReference type="Gene3D" id="3.90.950.10">
    <property type="match status" value="1"/>
</dbReference>
<evidence type="ECO:0000256" key="3">
    <source>
        <dbReference type="ARBA" id="ARBA00022723"/>
    </source>
</evidence>
<evidence type="ECO:0000256" key="7">
    <source>
        <dbReference type="ARBA" id="ARBA00023080"/>
    </source>
</evidence>
<accession>A0A1G8VEM1</accession>
<comment type="subunit">
    <text evidence="2 10">Homodimer.</text>
</comment>
<protein>
    <recommendedName>
        <fullName evidence="10">dITP/XTP pyrophosphatase</fullName>
        <ecNumber evidence="10">3.6.1.66</ecNumber>
    </recommendedName>
    <alternativeName>
        <fullName evidence="10">Non-canonical purine NTP pyrophosphatase</fullName>
    </alternativeName>
    <alternativeName>
        <fullName evidence="10">Non-standard purine NTP pyrophosphatase</fullName>
    </alternativeName>
    <alternativeName>
        <fullName evidence="10">Nucleoside-triphosphate diphosphatase</fullName>
    </alternativeName>
    <alternativeName>
        <fullName evidence="10">Nucleoside-triphosphate pyrophosphatase</fullName>
        <shortName evidence="10">NTPase</shortName>
    </alternativeName>
</protein>
<evidence type="ECO:0000313" key="13">
    <source>
        <dbReference type="Proteomes" id="UP000199225"/>
    </source>
</evidence>
<keyword evidence="3 10" id="KW-0479">Metal-binding</keyword>
<dbReference type="RefSeq" id="WP_093194353.1">
    <property type="nucleotide sequence ID" value="NZ_FNEV01000009.1"/>
</dbReference>
<dbReference type="GO" id="GO:0005829">
    <property type="term" value="C:cytosol"/>
    <property type="evidence" value="ECO:0007669"/>
    <property type="project" value="TreeGrafter"/>
</dbReference>